<gene>
    <name evidence="1" type="ORF">QRD02_13500</name>
</gene>
<sequence>MDIKGFWTWFAAHEQELREEVDLRDQNNSFCMQEMVALMHQIDENIFLEIATNPKKLPRKYNLTISCDGLKDSFMMVETLVNWAPPLEYWKFQAFIQPKGPLHETLNQPFTFNEYTILPKSLRFTVCNATEDFECFVLLLQLPISLRSMPPEVFDEHIFYLLFHLYGEKFIGENILDIETTFVETDEYDFYSLEELEEVLASFRDGYDLSRNKEQDI</sequence>
<dbReference type="EMBL" id="JAUGQQ010000015">
    <property type="protein sequence ID" value="MDN3725398.1"/>
    <property type="molecule type" value="Genomic_DNA"/>
</dbReference>
<comment type="caution">
    <text evidence="1">The sequence shown here is derived from an EMBL/GenBank/DDBJ whole genome shotgun (WGS) entry which is preliminary data.</text>
</comment>
<evidence type="ECO:0008006" key="3">
    <source>
        <dbReference type="Google" id="ProtNLM"/>
    </source>
</evidence>
<keyword evidence="2" id="KW-1185">Reference proteome</keyword>
<dbReference type="RefSeq" id="WP_290255489.1">
    <property type="nucleotide sequence ID" value="NZ_JAUGQQ010000015.1"/>
</dbReference>
<evidence type="ECO:0000313" key="1">
    <source>
        <dbReference type="EMBL" id="MDN3725398.1"/>
    </source>
</evidence>
<protein>
    <recommendedName>
        <fullName evidence="3">DUF695 domain-containing protein</fullName>
    </recommendedName>
</protein>
<proteinExistence type="predicted"/>
<reference evidence="1 2" key="1">
    <citation type="submission" date="2023-06" db="EMBL/GenBank/DDBJ databases">
        <authorList>
            <person name="Ye Y.-Q."/>
            <person name="Du Z.-J."/>
        </authorList>
    </citation>
    <scope>NUCLEOTIDE SEQUENCE [LARGE SCALE GENOMIC DNA]</scope>
    <source>
        <strain evidence="1 2">SDUM287046</strain>
    </source>
</reference>
<evidence type="ECO:0000313" key="2">
    <source>
        <dbReference type="Proteomes" id="UP001244787"/>
    </source>
</evidence>
<dbReference type="Proteomes" id="UP001244787">
    <property type="component" value="Unassembled WGS sequence"/>
</dbReference>
<accession>A0ABT8DK20</accession>
<name>A0ABT8DK20_9FLAO</name>
<organism evidence="1 2">
    <name type="scientific">Aequorivita aurantiaca</name>
    <dbReference type="NCBI Taxonomy" id="3053356"/>
    <lineage>
        <taxon>Bacteria</taxon>
        <taxon>Pseudomonadati</taxon>
        <taxon>Bacteroidota</taxon>
        <taxon>Flavobacteriia</taxon>
        <taxon>Flavobacteriales</taxon>
        <taxon>Flavobacteriaceae</taxon>
        <taxon>Aequorivita</taxon>
    </lineage>
</organism>